<keyword evidence="4" id="KW-1185">Reference proteome</keyword>
<evidence type="ECO:0000313" key="5">
    <source>
        <dbReference type="WBParaSite" id="Bm12804.1"/>
    </source>
</evidence>
<reference evidence="5" key="4">
    <citation type="submission" date="2019-12" db="UniProtKB">
        <authorList>
            <consortium name="WormBaseParasite"/>
        </authorList>
    </citation>
    <scope>IDENTIFICATION</scope>
</reference>
<reference evidence="2" key="2">
    <citation type="submission" date="2012-12" db="EMBL/GenBank/DDBJ databases">
        <authorList>
            <person name="Gao Y.W."/>
            <person name="Fan S.T."/>
            <person name="Sun H.T."/>
            <person name="Wang Z."/>
            <person name="Gao X.L."/>
            <person name="Li Y.G."/>
            <person name="Wang T.C."/>
            <person name="Zhang K."/>
            <person name="Xu W.W."/>
            <person name="Yu Z.J."/>
            <person name="Xia X.Z."/>
        </authorList>
    </citation>
    <scope>NUCLEOTIDE SEQUENCE</scope>
    <source>
        <strain evidence="2">FR3</strain>
    </source>
</reference>
<evidence type="ECO:0000313" key="2">
    <source>
        <dbReference type="EMBL" id="CTP82048.1"/>
    </source>
</evidence>
<proteinExistence type="predicted"/>
<dbReference type="WBParaSite" id="Bm12804.1">
    <property type="protein sequence ID" value="Bm12804.1"/>
    <property type="gene ID" value="WBGene00233065"/>
</dbReference>
<accession>A0A0I9NBR2</accession>
<dbReference type="KEGG" id="bmy:BM_BM12804"/>
<dbReference type="EMBL" id="CAAKNF010000194">
    <property type="protein sequence ID" value="VIO95984.1"/>
    <property type="molecule type" value="Genomic_DNA"/>
</dbReference>
<name>A0A0I9NBR2_BRUMA</name>
<feature type="coiled-coil region" evidence="1">
    <location>
        <begin position="257"/>
        <end position="306"/>
    </location>
</feature>
<dbReference type="CTD" id="6096122"/>
<dbReference type="OrthoDB" id="5817643at2759"/>
<sequence>MIITHMHAHTDTGTHARKYVYITISAHYSLIHSSSQLVASNYCGIVNSMYGESEISSTPTFNSDDWEVIFGKEDEVDDTKDLKSSQNGELDNTAEMVSTNNNSFETATVYSQRTAYSSTNSDASADNSGILSLIQRTQDTVHPKKQVQGTVSSMIVMDLCMKREQKLRLEGNIIEANALSTVGFSIMNLIAKVMELLQLNECIHVGSLILEAVKASMSKGSNEWESLILCAGSIHALIDEVRIKSADLDDVGQLKMISEAEKKLDKKELAAKLAKERRKRKLDAVLTRKQEEANEMRKRRHAMQQTEAHSVLTPSITYQYTETSDQASDAILIMAANKYKLRKEERQKQIERKSQANDECRSSQSNVLHTNLQVISVIPNLPDARSSTGPISAEALMECEESDLSNSITLPSFPVQEAGNQHCIQQPHSFVLLAKGEPRNRHISSHIRNNFSVIGKINRPNSTNKIPNQSMTSPYLSNAVNISSPAGISQLDINSASTTNPVKTKAVTQSAQKYDNVSFVKIRKVGAKTNDNTNKKLQSVKKSVFFVGEDKYSIIQVSNNPNSTTDGMNIIGFHDYRKKYPRGSAIMPDEEKRKRVENLPPREYDFFLKSTTSRPVDIVNARSFCESCEFTRGNIRNWFIVGSRFERLNGSVFGVKKSGCPKTHLSRANYPPVHFKILSDALTRISIDVAGLKIFLAVGEDWVVKKSIMPEEFTSFIRKFANVLHGLYVKQYTLERTKEVEFTDDLEKIKSDYAFVEMPTIILFTIPTRNDSDAEMKCSFYNSAITELVQSWDATWKNFYYHNATNQCIELKLIDWRQLCINENANSNSSMIIVLMKHLMEEWGICMTPSNRS</sequence>
<gene>
    <name evidence="2 5 6" type="ORF">Bm12804</name>
    <name evidence="3" type="ORF">BM_BM12804</name>
    <name evidence="2" type="ORF">BM_Bm12804</name>
</gene>
<protein>
    <submittedName>
        <fullName evidence="2 5">Bm12804</fullName>
    </submittedName>
</protein>
<dbReference type="GeneID" id="6096122"/>
<evidence type="ECO:0000313" key="4">
    <source>
        <dbReference type="Proteomes" id="UP000006672"/>
    </source>
</evidence>
<dbReference type="WormBase" id="Bm12804">
    <property type="protein sequence ID" value="BM38532"/>
    <property type="gene ID" value="WBGene00233065"/>
</dbReference>
<dbReference type="Proteomes" id="UP000006672">
    <property type="component" value="Unassembled WGS sequence"/>
</dbReference>
<evidence type="ECO:0000256" key="1">
    <source>
        <dbReference type="SAM" id="Coils"/>
    </source>
</evidence>
<reference evidence="3" key="3">
    <citation type="submission" date="2019-04" db="EMBL/GenBank/DDBJ databases">
        <authorList>
            <person name="Howe K."/>
            <person name="Paulini M."/>
            <person name="Williams G."/>
        </authorList>
    </citation>
    <scope>NUCLEOTIDE SEQUENCE [LARGE SCALE GENOMIC DNA]</scope>
    <source>
        <strain evidence="3">FR3</strain>
    </source>
</reference>
<reference evidence="2 4" key="1">
    <citation type="journal article" date="2007" name="Science">
        <title>Draft genome of the filarial nematode parasite Brugia malayi.</title>
        <authorList>
            <person name="Ghedin E."/>
            <person name="Wang S."/>
            <person name="Spiro D."/>
            <person name="Caler E."/>
            <person name="Zhao Q."/>
            <person name="Crabtree J."/>
            <person name="Allen J.E."/>
            <person name="Delcher A.L."/>
            <person name="Guiliano D.B."/>
            <person name="Miranda-Saavedra D."/>
            <person name="Angiuoli S.V."/>
            <person name="Creasy T."/>
            <person name="Amedeo P."/>
            <person name="Haas B."/>
            <person name="El-Sayed N.M."/>
            <person name="Wortman J.R."/>
            <person name="Feldblyum T."/>
            <person name="Tallon L."/>
            <person name="Schatz M."/>
            <person name="Shumway M."/>
            <person name="Koo H."/>
            <person name="Salzberg S.L."/>
            <person name="Schobel S."/>
            <person name="Pertea M."/>
            <person name="Pop M."/>
            <person name="White O."/>
            <person name="Barton G.J."/>
            <person name="Carlow C.K."/>
            <person name="Crawford M.J."/>
            <person name="Daub J."/>
            <person name="Dimmic M.W."/>
            <person name="Estes C.F."/>
            <person name="Foster J.M."/>
            <person name="Ganatra M."/>
            <person name="Gregory W.F."/>
            <person name="Johnson N.M."/>
            <person name="Jin J."/>
            <person name="Komuniecki R."/>
            <person name="Korf I."/>
            <person name="Kumar S."/>
            <person name="Laney S."/>
            <person name="Li B.W."/>
            <person name="Li W."/>
            <person name="Lindblom T.H."/>
            <person name="Lustigman S."/>
            <person name="Ma D."/>
            <person name="Maina C.V."/>
            <person name="Martin D.M."/>
            <person name="McCarter J.P."/>
            <person name="McReynolds L."/>
            <person name="Mitreva M."/>
            <person name="Nutman T.B."/>
            <person name="Parkinson J."/>
            <person name="Peregrin-Alvarez J.M."/>
            <person name="Poole C."/>
            <person name="Ren Q."/>
            <person name="Saunders L."/>
            <person name="Sluder A.E."/>
            <person name="Smith K."/>
            <person name="Stanke M."/>
            <person name="Unnasch T.R."/>
            <person name="Ware J."/>
            <person name="Wei A.D."/>
            <person name="Weil G."/>
            <person name="Williams D.J."/>
            <person name="Zhang Y."/>
            <person name="Williams S.A."/>
            <person name="Fraser-Liggett C."/>
            <person name="Slatko B."/>
            <person name="Blaxter M.L."/>
            <person name="Scott A.L."/>
        </authorList>
    </citation>
    <scope>NUCLEOTIDE SEQUENCE</scope>
    <source>
        <strain evidence="2 4">FR3</strain>
    </source>
</reference>
<evidence type="ECO:0000313" key="6">
    <source>
        <dbReference type="WormBase" id="Bm12804"/>
    </source>
</evidence>
<keyword evidence="1" id="KW-0175">Coiled coil</keyword>
<accession>A0A4E9FHX9</accession>
<dbReference type="EMBL" id="LN857024">
    <property type="protein sequence ID" value="CTP82048.1"/>
    <property type="molecule type" value="Genomic_DNA"/>
</dbReference>
<evidence type="ECO:0000313" key="3">
    <source>
        <dbReference type="EMBL" id="VIO95984.1"/>
    </source>
</evidence>
<dbReference type="AlphaFoldDB" id="A0A0I9NBR2"/>
<dbReference type="RefSeq" id="XP_042936047.1">
    <property type="nucleotide sequence ID" value="XM_043080113.1"/>
</dbReference>
<organism evidence="2">
    <name type="scientific">Brugia malayi</name>
    <name type="common">Filarial nematode worm</name>
    <dbReference type="NCBI Taxonomy" id="6279"/>
    <lineage>
        <taxon>Eukaryota</taxon>
        <taxon>Metazoa</taxon>
        <taxon>Ecdysozoa</taxon>
        <taxon>Nematoda</taxon>
        <taxon>Chromadorea</taxon>
        <taxon>Rhabditida</taxon>
        <taxon>Spirurina</taxon>
        <taxon>Spiruromorpha</taxon>
        <taxon>Filarioidea</taxon>
        <taxon>Onchocercidae</taxon>
        <taxon>Brugia</taxon>
    </lineage>
</organism>